<keyword evidence="6 10" id="KW-1278">Translocase</keyword>
<dbReference type="Proteomes" id="UP000094291">
    <property type="component" value="Unassembled WGS sequence"/>
</dbReference>
<dbReference type="AlphaFoldDB" id="A0A1E2V8W6"/>
<dbReference type="RefSeq" id="WP_068997769.1">
    <property type="nucleotide sequence ID" value="NZ_MDTQ01000001.1"/>
</dbReference>
<dbReference type="InterPro" id="IPR011303">
    <property type="entry name" value="RnfD_bac"/>
</dbReference>
<dbReference type="NCBIfam" id="TIGR01946">
    <property type="entry name" value="rnfD"/>
    <property type="match status" value="1"/>
</dbReference>
<reference evidence="11 12" key="1">
    <citation type="submission" date="2016-08" db="EMBL/GenBank/DDBJ databases">
        <authorList>
            <person name="Seilhamer J.J."/>
        </authorList>
    </citation>
    <scope>NUCLEOTIDE SEQUENCE [LARGE SCALE GENOMIC DNA]</scope>
    <source>
        <strain evidence="11 12">PH27A</strain>
    </source>
</reference>
<dbReference type="HAMAP" id="MF_00462">
    <property type="entry name" value="RsxD_RnfD"/>
    <property type="match status" value="1"/>
</dbReference>
<evidence type="ECO:0000256" key="6">
    <source>
        <dbReference type="ARBA" id="ARBA00022967"/>
    </source>
</evidence>
<evidence type="ECO:0000256" key="7">
    <source>
        <dbReference type="ARBA" id="ARBA00022982"/>
    </source>
</evidence>
<dbReference type="PANTHER" id="PTHR30578">
    <property type="entry name" value="ELECTRON TRANSPORT COMPLEX PROTEIN RNFD"/>
    <property type="match status" value="1"/>
</dbReference>
<evidence type="ECO:0000256" key="2">
    <source>
        <dbReference type="ARBA" id="ARBA00022553"/>
    </source>
</evidence>
<feature type="transmembrane region" description="Helical" evidence="10">
    <location>
        <begin position="299"/>
        <end position="317"/>
    </location>
</feature>
<keyword evidence="4 10" id="KW-0288">FMN</keyword>
<gene>
    <name evidence="10" type="primary">rnfD</name>
    <name evidence="11" type="ORF">BFW38_07125</name>
</gene>
<keyword evidence="3 10" id="KW-0285">Flavoprotein</keyword>
<keyword evidence="7 10" id="KW-0249">Electron transport</keyword>
<comment type="function">
    <text evidence="10">Part of a membrane-bound complex that couples electron transfer with translocation of ions across the membrane.</text>
</comment>
<comment type="similarity">
    <text evidence="10">Belongs to the NqrB/RnfD family.</text>
</comment>
<keyword evidence="5 10" id="KW-0812">Transmembrane</keyword>
<sequence length="339" mass="37431">MLSLFAAPHSHVPRRMPQVMRQVMFAMLPGIIGLTIAFGPGILVNLLLSMVTALLTEAWILRLRHRPVGKTLTDGSAVVTGMLLAVALPAIAPWWIPVLGTFFAVAVTKQLFGGLGQNPFNPAMAAYAFLLISFPLEMSLWPQPFEWHIAGFSWYETADAVTGATPLDAFRHKGMLTAEEFWQQPQLLSPDMVLAWEWVALGWALGGVWLLWQRVIHWQAPVGMLSALSLLAAFFYGVDPSHYASPWFHWVSGATLLSAFFIVTDPVSGATSRLGQCFFGIGVGILVYVIRTWGNYPDAVAFAVLLMNFAAPTIDYYTRPRVHGHRKAQRGLKQKDSAP</sequence>
<evidence type="ECO:0000256" key="1">
    <source>
        <dbReference type="ARBA" id="ARBA00022448"/>
    </source>
</evidence>
<dbReference type="GO" id="GO:0055085">
    <property type="term" value="P:transmembrane transport"/>
    <property type="evidence" value="ECO:0007669"/>
    <property type="project" value="InterPro"/>
</dbReference>
<evidence type="ECO:0000313" key="11">
    <source>
        <dbReference type="EMBL" id="ODC03353.1"/>
    </source>
</evidence>
<dbReference type="EC" id="7.-.-.-" evidence="10"/>
<feature type="transmembrane region" description="Helical" evidence="10">
    <location>
        <begin position="244"/>
        <end position="263"/>
    </location>
</feature>
<dbReference type="GO" id="GO:0022900">
    <property type="term" value="P:electron transport chain"/>
    <property type="evidence" value="ECO:0007669"/>
    <property type="project" value="UniProtKB-UniRule"/>
</dbReference>
<dbReference type="PANTHER" id="PTHR30578:SF0">
    <property type="entry name" value="ION-TRANSLOCATING OXIDOREDUCTASE COMPLEX SUBUNIT D"/>
    <property type="match status" value="1"/>
</dbReference>
<feature type="transmembrane region" description="Helical" evidence="10">
    <location>
        <begin position="193"/>
        <end position="212"/>
    </location>
</feature>
<feature type="transmembrane region" description="Helical" evidence="10">
    <location>
        <begin position="275"/>
        <end position="293"/>
    </location>
</feature>
<dbReference type="EMBL" id="MDTQ01000001">
    <property type="protein sequence ID" value="ODC03353.1"/>
    <property type="molecule type" value="Genomic_DNA"/>
</dbReference>
<feature type="transmembrane region" description="Helical" evidence="10">
    <location>
        <begin position="119"/>
        <end position="136"/>
    </location>
</feature>
<name>A0A1E2V8W6_9GAMM</name>
<evidence type="ECO:0000256" key="4">
    <source>
        <dbReference type="ARBA" id="ARBA00022643"/>
    </source>
</evidence>
<dbReference type="OrthoDB" id="9776359at2"/>
<keyword evidence="12" id="KW-1185">Reference proteome</keyword>
<comment type="subunit">
    <text evidence="10">The complex is composed of six subunits: RnfA, RnfB, RnfC, RnfD, RnfE and RnfG.</text>
</comment>
<feature type="transmembrane region" description="Helical" evidence="10">
    <location>
        <begin position="23"/>
        <end position="56"/>
    </location>
</feature>
<organism evidence="11 12">
    <name type="scientific">Terasakiispira papahanaumokuakeensis</name>
    <dbReference type="NCBI Taxonomy" id="197479"/>
    <lineage>
        <taxon>Bacteria</taxon>
        <taxon>Pseudomonadati</taxon>
        <taxon>Pseudomonadota</taxon>
        <taxon>Gammaproteobacteria</taxon>
        <taxon>Oceanospirillales</taxon>
        <taxon>Terasakiispira</taxon>
    </lineage>
</organism>
<keyword evidence="10" id="KW-0997">Cell inner membrane</keyword>
<feature type="transmembrane region" description="Helical" evidence="10">
    <location>
        <begin position="219"/>
        <end position="238"/>
    </location>
</feature>
<evidence type="ECO:0000256" key="3">
    <source>
        <dbReference type="ARBA" id="ARBA00022630"/>
    </source>
</evidence>
<evidence type="ECO:0000313" key="12">
    <source>
        <dbReference type="Proteomes" id="UP000094291"/>
    </source>
</evidence>
<comment type="subcellular location">
    <subcellularLocation>
        <location evidence="10">Cell inner membrane</location>
        <topology evidence="10">Multi-pass membrane protein</topology>
    </subcellularLocation>
</comment>
<keyword evidence="8 10" id="KW-1133">Transmembrane helix</keyword>
<keyword evidence="1 10" id="KW-0813">Transport</keyword>
<evidence type="ECO:0000256" key="5">
    <source>
        <dbReference type="ARBA" id="ARBA00022692"/>
    </source>
</evidence>
<comment type="cofactor">
    <cofactor evidence="10">
        <name>FMN</name>
        <dbReference type="ChEBI" id="CHEBI:58210"/>
    </cofactor>
</comment>
<evidence type="ECO:0000256" key="9">
    <source>
        <dbReference type="ARBA" id="ARBA00023136"/>
    </source>
</evidence>
<accession>A0A1E2V8W6</accession>
<comment type="caution">
    <text evidence="11">The sequence shown here is derived from an EMBL/GenBank/DDBJ whole genome shotgun (WGS) entry which is preliminary data.</text>
</comment>
<keyword evidence="2 10" id="KW-0597">Phosphoprotein</keyword>
<keyword evidence="9 10" id="KW-0472">Membrane</keyword>
<proteinExistence type="inferred from homology"/>
<evidence type="ECO:0000256" key="8">
    <source>
        <dbReference type="ARBA" id="ARBA00022989"/>
    </source>
</evidence>
<feature type="transmembrane region" description="Helical" evidence="10">
    <location>
        <begin position="76"/>
        <end position="107"/>
    </location>
</feature>
<dbReference type="Pfam" id="PF03116">
    <property type="entry name" value="NQR2_RnfD_RnfE"/>
    <property type="match status" value="1"/>
</dbReference>
<evidence type="ECO:0000256" key="10">
    <source>
        <dbReference type="HAMAP-Rule" id="MF_00462"/>
    </source>
</evidence>
<dbReference type="GO" id="GO:0005886">
    <property type="term" value="C:plasma membrane"/>
    <property type="evidence" value="ECO:0007669"/>
    <property type="project" value="UniProtKB-SubCell"/>
</dbReference>
<feature type="modified residue" description="FMN phosphoryl threonine" evidence="10">
    <location>
        <position position="165"/>
    </location>
</feature>
<dbReference type="STRING" id="197479.BFW38_07125"/>
<protein>
    <recommendedName>
        <fullName evidence="10">Ion-translocating oxidoreductase complex subunit D</fullName>
        <ecNumber evidence="10">7.-.-.-</ecNumber>
    </recommendedName>
    <alternativeName>
        <fullName evidence="10">Rnf electron transport complex subunit D</fullName>
    </alternativeName>
</protein>
<keyword evidence="10" id="KW-1003">Cell membrane</keyword>
<dbReference type="InterPro" id="IPR004338">
    <property type="entry name" value="NqrB/RnfD"/>
</dbReference>